<dbReference type="RefSeq" id="WP_048768747.1">
    <property type="nucleotide sequence ID" value="NZ_CP137240.1"/>
</dbReference>
<gene>
    <name evidence="2" type="ORF">NCTC11009_02085</name>
</gene>
<dbReference type="Pfam" id="PF04965">
    <property type="entry name" value="GPW_gp25"/>
    <property type="match status" value="1"/>
</dbReference>
<evidence type="ECO:0000313" key="3">
    <source>
        <dbReference type="Proteomes" id="UP000250242"/>
    </source>
</evidence>
<dbReference type="InterPro" id="IPR053176">
    <property type="entry name" value="T6SS_TssE1-like"/>
</dbReference>
<accession>A0A2X1UNS8</accession>
<reference evidence="2 3" key="1">
    <citation type="submission" date="2018-06" db="EMBL/GenBank/DDBJ databases">
        <authorList>
            <consortium name="Pathogen Informatics"/>
            <person name="Doyle S."/>
        </authorList>
    </citation>
    <scope>NUCLEOTIDE SEQUENCE [LARGE SCALE GENOMIC DNA]</scope>
    <source>
        <strain evidence="2 3">NCTC11009</strain>
    </source>
</reference>
<name>A0A2X1UNS8_9BURK</name>
<proteinExistence type="predicted"/>
<dbReference type="NCBIfam" id="TIGR03357">
    <property type="entry name" value="VI_zyme"/>
    <property type="match status" value="1"/>
</dbReference>
<dbReference type="InterPro" id="IPR007048">
    <property type="entry name" value="IraD/Gp25-like"/>
</dbReference>
<dbReference type="InterPro" id="IPR017737">
    <property type="entry name" value="TssE1-like"/>
</dbReference>
<protein>
    <submittedName>
        <fullName evidence="2">Type VI secretion system lysozyme-like protein</fullName>
    </submittedName>
</protein>
<dbReference type="PANTHER" id="PTHR38595">
    <property type="entry name" value="CYTOPLASMIC PROTEIN-RELATED"/>
    <property type="match status" value="1"/>
</dbReference>
<feature type="domain" description="IraD/Gp25-like" evidence="1">
    <location>
        <begin position="55"/>
        <end position="158"/>
    </location>
</feature>
<evidence type="ECO:0000259" key="1">
    <source>
        <dbReference type="Pfam" id="PF04965"/>
    </source>
</evidence>
<dbReference type="SUPFAM" id="SSF160719">
    <property type="entry name" value="gpW/gp25-like"/>
    <property type="match status" value="1"/>
</dbReference>
<evidence type="ECO:0000313" key="2">
    <source>
        <dbReference type="EMBL" id="SPY08846.1"/>
    </source>
</evidence>
<dbReference type="EMBL" id="UATH01000001">
    <property type="protein sequence ID" value="SPY08846.1"/>
    <property type="molecule type" value="Genomic_DNA"/>
</dbReference>
<sequence length="183" mass="21256">MVIEYQERKKTASERRQQQAVKDRLQPALFDRLTDHAPHKKNEVNTGLQVDYEVLRAAILRDLAWLLNTVNLESIVELEGLDEVKKSTINFGVAPLAGRRMSEIDHISLQNAIYDCIVNFEPRLQRDTLSVKFINEANHLEHHNVLTLIIKGMMWCNPYPREFLLRTSLDLESGHMHIKQAEF</sequence>
<organism evidence="2 3">
    <name type="scientific">Oligella urethralis</name>
    <dbReference type="NCBI Taxonomy" id="90245"/>
    <lineage>
        <taxon>Bacteria</taxon>
        <taxon>Pseudomonadati</taxon>
        <taxon>Pseudomonadota</taxon>
        <taxon>Betaproteobacteria</taxon>
        <taxon>Burkholderiales</taxon>
        <taxon>Alcaligenaceae</taxon>
        <taxon>Oligella</taxon>
    </lineage>
</organism>
<dbReference type="Proteomes" id="UP000250242">
    <property type="component" value="Unassembled WGS sequence"/>
</dbReference>
<dbReference type="PANTHER" id="PTHR38595:SF1">
    <property type="entry name" value="TYPE VI SECRETION SYSTEM COMPONENT TSSE1"/>
    <property type="match status" value="1"/>
</dbReference>
<dbReference type="AlphaFoldDB" id="A0A2X1UNS8"/>